<comment type="subcellular location">
    <subcellularLocation>
        <location evidence="1">Membrane</location>
        <topology evidence="1">Multi-pass membrane protein</topology>
    </subcellularLocation>
</comment>
<name>A0A9X0AWB2_9HELO</name>
<reference evidence="7" key="1">
    <citation type="submission" date="2022-11" db="EMBL/GenBank/DDBJ databases">
        <title>Genome Resource of Sclerotinia nivalis Strain SnTB1, a Plant Pathogen Isolated from American Ginseng.</title>
        <authorList>
            <person name="Fan S."/>
        </authorList>
    </citation>
    <scope>NUCLEOTIDE SEQUENCE</scope>
    <source>
        <strain evidence="7">SnTB1</strain>
    </source>
</reference>
<protein>
    <recommendedName>
        <fullName evidence="9">Uracil permease</fullName>
    </recommendedName>
</protein>
<evidence type="ECO:0008006" key="9">
    <source>
        <dbReference type="Google" id="ProtNLM"/>
    </source>
</evidence>
<evidence type="ECO:0000313" key="7">
    <source>
        <dbReference type="EMBL" id="KAJ8070162.1"/>
    </source>
</evidence>
<keyword evidence="5 6" id="KW-0472">Membrane</keyword>
<evidence type="ECO:0000256" key="4">
    <source>
        <dbReference type="ARBA" id="ARBA00022989"/>
    </source>
</evidence>
<evidence type="ECO:0000256" key="3">
    <source>
        <dbReference type="ARBA" id="ARBA00022692"/>
    </source>
</evidence>
<feature type="transmembrane region" description="Helical" evidence="6">
    <location>
        <begin position="406"/>
        <end position="430"/>
    </location>
</feature>
<feature type="transmembrane region" description="Helical" evidence="6">
    <location>
        <begin position="144"/>
        <end position="167"/>
    </location>
</feature>
<dbReference type="GO" id="GO:0005886">
    <property type="term" value="C:plasma membrane"/>
    <property type="evidence" value="ECO:0007669"/>
    <property type="project" value="TreeGrafter"/>
</dbReference>
<feature type="transmembrane region" description="Helical" evidence="6">
    <location>
        <begin position="337"/>
        <end position="360"/>
    </location>
</feature>
<accession>A0A9X0AWB2</accession>
<comment type="caution">
    <text evidence="7">The sequence shown here is derived from an EMBL/GenBank/DDBJ whole genome shotgun (WGS) entry which is preliminary data.</text>
</comment>
<dbReference type="OrthoDB" id="2018619at2759"/>
<organism evidence="7 8">
    <name type="scientific">Sclerotinia nivalis</name>
    <dbReference type="NCBI Taxonomy" id="352851"/>
    <lineage>
        <taxon>Eukaryota</taxon>
        <taxon>Fungi</taxon>
        <taxon>Dikarya</taxon>
        <taxon>Ascomycota</taxon>
        <taxon>Pezizomycotina</taxon>
        <taxon>Leotiomycetes</taxon>
        <taxon>Helotiales</taxon>
        <taxon>Sclerotiniaceae</taxon>
        <taxon>Sclerotinia</taxon>
    </lineage>
</organism>
<dbReference type="CDD" id="cd11482">
    <property type="entry name" value="SLC-NCS1sbd_NRT1-like"/>
    <property type="match status" value="1"/>
</dbReference>
<dbReference type="Pfam" id="PF02133">
    <property type="entry name" value="Transp_cyt_pur"/>
    <property type="match status" value="1"/>
</dbReference>
<feature type="transmembrane region" description="Helical" evidence="6">
    <location>
        <begin position="211"/>
        <end position="235"/>
    </location>
</feature>
<dbReference type="FunFam" id="1.10.4160.10:FF:000001">
    <property type="entry name" value="Uracil permease, putative"/>
    <property type="match status" value="1"/>
</dbReference>
<keyword evidence="4 6" id="KW-1133">Transmembrane helix</keyword>
<evidence type="ECO:0000256" key="6">
    <source>
        <dbReference type="SAM" id="Phobius"/>
    </source>
</evidence>
<evidence type="ECO:0000256" key="1">
    <source>
        <dbReference type="ARBA" id="ARBA00004141"/>
    </source>
</evidence>
<dbReference type="InterPro" id="IPR001248">
    <property type="entry name" value="Pur-cyt_permease"/>
</dbReference>
<comment type="similarity">
    <text evidence="2">Belongs to the purine-cytosine permease (2.A.39) family.</text>
</comment>
<dbReference type="InterPro" id="IPR012681">
    <property type="entry name" value="NCS1"/>
</dbReference>
<dbReference type="PANTHER" id="PTHR30618">
    <property type="entry name" value="NCS1 FAMILY PURINE/PYRIMIDINE TRANSPORTER"/>
    <property type="match status" value="1"/>
</dbReference>
<evidence type="ECO:0000256" key="5">
    <source>
        <dbReference type="ARBA" id="ARBA00023136"/>
    </source>
</evidence>
<dbReference type="NCBIfam" id="TIGR00800">
    <property type="entry name" value="ncs1"/>
    <property type="match status" value="1"/>
</dbReference>
<dbReference type="AlphaFoldDB" id="A0A9X0AWB2"/>
<dbReference type="EMBL" id="JAPEIS010000001">
    <property type="protein sequence ID" value="KAJ8070162.1"/>
    <property type="molecule type" value="Genomic_DNA"/>
</dbReference>
<feature type="transmembrane region" description="Helical" evidence="6">
    <location>
        <begin position="294"/>
        <end position="317"/>
    </location>
</feature>
<evidence type="ECO:0000313" key="8">
    <source>
        <dbReference type="Proteomes" id="UP001152300"/>
    </source>
</evidence>
<evidence type="ECO:0000256" key="2">
    <source>
        <dbReference type="ARBA" id="ARBA00008974"/>
    </source>
</evidence>
<feature type="transmembrane region" description="Helical" evidence="6">
    <location>
        <begin position="506"/>
        <end position="524"/>
    </location>
</feature>
<dbReference type="PANTHER" id="PTHR30618:SF0">
    <property type="entry name" value="PURINE-URACIL PERMEASE NCS1"/>
    <property type="match status" value="1"/>
</dbReference>
<keyword evidence="3 6" id="KW-0812">Transmembrane</keyword>
<dbReference type="InterPro" id="IPR045225">
    <property type="entry name" value="Uracil/uridine/allantoin_perm"/>
</dbReference>
<gene>
    <name evidence="7" type="ORF">OCU04_000554</name>
</gene>
<dbReference type="Proteomes" id="UP001152300">
    <property type="component" value="Unassembled WGS sequence"/>
</dbReference>
<feature type="transmembrane region" description="Helical" evidence="6">
    <location>
        <begin position="381"/>
        <end position="400"/>
    </location>
</feature>
<dbReference type="GO" id="GO:0015205">
    <property type="term" value="F:nucleobase transmembrane transporter activity"/>
    <property type="evidence" value="ECO:0007669"/>
    <property type="project" value="TreeGrafter"/>
</dbReference>
<feature type="transmembrane region" description="Helical" evidence="6">
    <location>
        <begin position="450"/>
        <end position="470"/>
    </location>
</feature>
<feature type="transmembrane region" description="Helical" evidence="6">
    <location>
        <begin position="118"/>
        <end position="137"/>
    </location>
</feature>
<proteinExistence type="inferred from homology"/>
<keyword evidence="8" id="KW-1185">Reference proteome</keyword>
<dbReference type="Gene3D" id="1.10.4160.10">
    <property type="entry name" value="Hydantoin permease"/>
    <property type="match status" value="1"/>
</dbReference>
<feature type="transmembrane region" description="Helical" evidence="6">
    <location>
        <begin position="255"/>
        <end position="273"/>
    </location>
</feature>
<feature type="transmembrane region" description="Helical" evidence="6">
    <location>
        <begin position="187"/>
        <end position="204"/>
    </location>
</feature>
<sequence length="592" mass="64463">MRSLTSIPYFPTGKQIKERCTSVKAWELPKQKSALAPEHVWTNEDMDPVKREDQTWTLWTWMAYWATDTINLGTWETASSVLAVGLTWREALPIMVVGTTCVAIPMVLNGAIGAKLHIPFSVAIRASFGYYFAYFCIISRSILAMFWLGIQGANGAECITVMILAIWPSYANVPNHIAEGQGITTQGMISYFLFWIIQLPLLLIPPTRLRYLFAIKLIAAPVAAIATMGWCIHKAGGSGAIFDLQPTVSGSTKAYLWLSCMSSVTGTWATLSCNIPDFSRYARSSKGQFIQLPFLPLIFTLCGTIGIITTSATGIIYGKPIWDPLEIIAKWLDLGHGGRAAAFFAATAWYIAQVGTNITANSISAANDLTVLFPRYVNIERGCIIAAVVGGWVIVPWKIISSAETFLAFMGGYAVFLAPIAGILAADYWLVKKQHIDVPALYDPDGRYRYWYGINWRALLALLVAVTPNLPGLGYSIGLQTDAETGVQTDTVRISGGAKHLYSFDWLFGFVVSVLVYTLLSWVWPARESLLDHTVYGDVVDGVGSDGDSGGECAIVGAAGDGEKSRGDVGAVDLGLGHRGDINFRGNSKDML</sequence>